<dbReference type="EMBL" id="QGNW01001546">
    <property type="protein sequence ID" value="RVW37143.1"/>
    <property type="molecule type" value="Genomic_DNA"/>
</dbReference>
<organism evidence="2 3">
    <name type="scientific">Vitis vinifera</name>
    <name type="common">Grape</name>
    <dbReference type="NCBI Taxonomy" id="29760"/>
    <lineage>
        <taxon>Eukaryota</taxon>
        <taxon>Viridiplantae</taxon>
        <taxon>Streptophyta</taxon>
        <taxon>Embryophyta</taxon>
        <taxon>Tracheophyta</taxon>
        <taxon>Spermatophyta</taxon>
        <taxon>Magnoliopsida</taxon>
        <taxon>eudicotyledons</taxon>
        <taxon>Gunneridae</taxon>
        <taxon>Pentapetalae</taxon>
        <taxon>rosids</taxon>
        <taxon>Vitales</taxon>
        <taxon>Vitaceae</taxon>
        <taxon>Viteae</taxon>
        <taxon>Vitis</taxon>
    </lineage>
</organism>
<dbReference type="PANTHER" id="PTHR37610">
    <property type="entry name" value="CCHC-TYPE DOMAIN-CONTAINING PROTEIN"/>
    <property type="match status" value="1"/>
</dbReference>
<dbReference type="PANTHER" id="PTHR37610:SF40">
    <property type="entry name" value="OS01G0909600 PROTEIN"/>
    <property type="match status" value="1"/>
</dbReference>
<evidence type="ECO:0008006" key="4">
    <source>
        <dbReference type="Google" id="ProtNLM"/>
    </source>
</evidence>
<comment type="caution">
    <text evidence="2">The sequence shown here is derived from an EMBL/GenBank/DDBJ whole genome shotgun (WGS) entry which is preliminary data.</text>
</comment>
<gene>
    <name evidence="2" type="ORF">CK203_111977</name>
</gene>
<sequence length="84" mass="9602">MEWSQSTKISLKSKGKMKHVMGTTKPPTENDLKYEVWDAENSMVMPWLLHSMQPEISKAYLLLPTVRDIWEAVSKSYSKVGVSS</sequence>
<dbReference type="Proteomes" id="UP000288805">
    <property type="component" value="Unassembled WGS sequence"/>
</dbReference>
<evidence type="ECO:0000256" key="1">
    <source>
        <dbReference type="SAM" id="MobiDB-lite"/>
    </source>
</evidence>
<name>A0A438DNX3_VITVI</name>
<reference evidence="2 3" key="1">
    <citation type="journal article" date="2018" name="PLoS Genet.">
        <title>Population sequencing reveals clonal diversity and ancestral inbreeding in the grapevine cultivar Chardonnay.</title>
        <authorList>
            <person name="Roach M.J."/>
            <person name="Johnson D.L."/>
            <person name="Bohlmann J."/>
            <person name="van Vuuren H.J."/>
            <person name="Jones S.J."/>
            <person name="Pretorius I.S."/>
            <person name="Schmidt S.A."/>
            <person name="Borneman A.R."/>
        </authorList>
    </citation>
    <scope>NUCLEOTIDE SEQUENCE [LARGE SCALE GENOMIC DNA]</scope>
    <source>
        <strain evidence="3">cv. Chardonnay</strain>
        <tissue evidence="2">Leaf</tissue>
    </source>
</reference>
<feature type="region of interest" description="Disordered" evidence="1">
    <location>
        <begin position="1"/>
        <end position="26"/>
    </location>
</feature>
<feature type="compositionally biased region" description="Polar residues" evidence="1">
    <location>
        <begin position="1"/>
        <end position="10"/>
    </location>
</feature>
<proteinExistence type="predicted"/>
<evidence type="ECO:0000313" key="2">
    <source>
        <dbReference type="EMBL" id="RVW37143.1"/>
    </source>
</evidence>
<dbReference type="AlphaFoldDB" id="A0A438DNX3"/>
<accession>A0A438DNX3</accession>
<protein>
    <recommendedName>
        <fullName evidence="4">Retrotransposon Copia-like N-terminal domain-containing protein</fullName>
    </recommendedName>
</protein>
<evidence type="ECO:0000313" key="3">
    <source>
        <dbReference type="Proteomes" id="UP000288805"/>
    </source>
</evidence>